<evidence type="ECO:0000313" key="5">
    <source>
        <dbReference type="Proteomes" id="UP000182284"/>
    </source>
</evidence>
<dbReference type="Proteomes" id="UP000182284">
    <property type="component" value="Unassembled WGS sequence"/>
</dbReference>
<evidence type="ECO:0000313" key="4">
    <source>
        <dbReference type="EMBL" id="SDE85074.1"/>
    </source>
</evidence>
<dbReference type="InterPro" id="IPR025263">
    <property type="entry name" value="YhdP_central"/>
</dbReference>
<protein>
    <recommendedName>
        <fullName evidence="3">YhdP central domain-containing protein</fullName>
    </recommendedName>
</protein>
<dbReference type="RefSeq" id="WP_074640626.1">
    <property type="nucleotide sequence ID" value="NZ_FNBL01000001.1"/>
</dbReference>
<evidence type="ECO:0000259" key="3">
    <source>
        <dbReference type="Pfam" id="PF13116"/>
    </source>
</evidence>
<evidence type="ECO:0000256" key="2">
    <source>
        <dbReference type="SAM" id="Phobius"/>
    </source>
</evidence>
<dbReference type="AlphaFoldDB" id="A0A1G7GA95"/>
<name>A0A1G7GA95_9RHOB</name>
<dbReference type="Pfam" id="PF13116">
    <property type="entry name" value="YhdP"/>
    <property type="match status" value="1"/>
</dbReference>
<feature type="compositionally biased region" description="Low complexity" evidence="1">
    <location>
        <begin position="34"/>
        <end position="57"/>
    </location>
</feature>
<feature type="domain" description="YhdP central" evidence="3">
    <location>
        <begin position="443"/>
        <end position="841"/>
    </location>
</feature>
<sequence length="1164" mass="122275">MSERPPPDHTSEQTSDHTSDHTPGTDPEHSPEMSEAQTAESAAESPSASPSAAASAVDAPALGAELGTEQGTETEETPAEARKRLHPAHRFGLWSLALMALVALFIGIAVLAFTGRTVILPDAITSRIETKINSDLNGAKISIGQIVVLVDKTFVPRVTARNVGLIDGSGAEIARLNELRAVLSKDALKQMRLRPDTLRLSGAQVTVRRRADGTFALDFGGAQGTAGSAAEVLEAIDRAFSTEPLSKISRVEAREITVSLEDARSGRLWQATDAAVILLNSDENFDITLNFELFNGTEDLSDVEVSFASQKGSLATVMSLSMDNAPTRDFALQSPALSFLSVVDAPVSAAMRAEFDTKGRLAQYSGKLAIGAGQIVAGEGAKPLAFEGASGYFDYDPSKERIEFPQFSLKTDALDISGRGHILLRDFDGAWPQVFTSQWRFSELKLAPDGVFSEPLVFDQGMADLQLRLAPFSLEIGQIDLKQGDIWLRGAGRAAATSEGWQAGLDLKVDALSHAELMALWPPKAIAKTRDWMTENIHSATYRDLNAALRFVPGQSAPTLALDWRFDDLDLRYIPVQPPLLGGHGYGSIFGNALTVVLDGGAVTPPMGGAVDMAGTVVRIPNITEKPARLDIALATQSTIEAGLSLVAEKPFSVLNEAAFGPDVAKGQANLRGLMSFPLNKIVTFEDVNFLLNGTLSDVSSDRLMRGQVLSADQLALTVDPSGLTLAGSARIGTAQAAGQWRKNFGPDHRGTSDMTGRITLNQALLDTFKIALPDGTVAGDATGTLSVALRKGQPPKFDISSDLSGMRLSFAPLKWGKPAGTRGSFTISGTAGDRPDITNLALSAAGLEATGGRVTLTPEGALDRLDVDRFKLGGWLDVPASLVGQGPGQPVKVEIRGGRFDLPGATFGGSSGSGTGAAIPIEVRLDRFEITKGQELNAFSARLSLADGVTGSFRGDLNGTGTLTGTVRPGPYGPTITATSKDAGSIVTAAGVLERASGGEMSFGLTALPEAGSYDGRVVIHDIRVQSAPALAELLSAVSVVGLIDQMTGAGGIQFSQVQGDFILRPGKLSLRDGTAEGPSLGITLEGLYDTNAGQVDLQGVVSPVYFINALGQVVARKGEGLFGFTYTLTGDAKSPAVGVNPLSILTPGALRDIFRKKPAGGE</sequence>
<keyword evidence="2" id="KW-0812">Transmembrane</keyword>
<dbReference type="EMBL" id="FNBL01000001">
    <property type="protein sequence ID" value="SDE85074.1"/>
    <property type="molecule type" value="Genomic_DNA"/>
</dbReference>
<feature type="region of interest" description="Disordered" evidence="1">
    <location>
        <begin position="1"/>
        <end position="57"/>
    </location>
</feature>
<feature type="compositionally biased region" description="Basic and acidic residues" evidence="1">
    <location>
        <begin position="1"/>
        <end position="20"/>
    </location>
</feature>
<evidence type="ECO:0000256" key="1">
    <source>
        <dbReference type="SAM" id="MobiDB-lite"/>
    </source>
</evidence>
<proteinExistence type="predicted"/>
<organism evidence="4 5">
    <name type="scientific">Celeribacter baekdonensis</name>
    <dbReference type="NCBI Taxonomy" id="875171"/>
    <lineage>
        <taxon>Bacteria</taxon>
        <taxon>Pseudomonadati</taxon>
        <taxon>Pseudomonadota</taxon>
        <taxon>Alphaproteobacteria</taxon>
        <taxon>Rhodobacterales</taxon>
        <taxon>Roseobacteraceae</taxon>
        <taxon>Celeribacter</taxon>
    </lineage>
</organism>
<feature type="transmembrane region" description="Helical" evidence="2">
    <location>
        <begin position="91"/>
        <end position="113"/>
    </location>
</feature>
<keyword evidence="2" id="KW-1133">Transmembrane helix</keyword>
<dbReference type="OrthoDB" id="7161641at2"/>
<accession>A0A1G7GA95</accession>
<reference evidence="4 5" key="1">
    <citation type="submission" date="2016-10" db="EMBL/GenBank/DDBJ databases">
        <authorList>
            <person name="de Groot N.N."/>
        </authorList>
    </citation>
    <scope>NUCLEOTIDE SEQUENCE [LARGE SCALE GENOMIC DNA]</scope>
    <source>
        <strain evidence="4 5">DSM 27375</strain>
    </source>
</reference>
<gene>
    <name evidence="4" type="ORF">SAMN04488117_101470</name>
</gene>
<keyword evidence="2" id="KW-0472">Membrane</keyword>